<evidence type="ECO:0000256" key="14">
    <source>
        <dbReference type="PIRSR" id="PIRSR000724-1"/>
    </source>
</evidence>
<dbReference type="AlphaFoldDB" id="D2VTZ2"/>
<evidence type="ECO:0000256" key="12">
    <source>
        <dbReference type="ARBA" id="ARBA00022842"/>
    </source>
</evidence>
<feature type="binding site" evidence="15">
    <location>
        <begin position="361"/>
        <end position="364"/>
    </location>
    <ligand>
        <name>ATP</name>
        <dbReference type="ChEBI" id="CHEBI:30616"/>
    </ligand>
</feature>
<dbReference type="Pfam" id="PF00162">
    <property type="entry name" value="PGK"/>
    <property type="match status" value="1"/>
</dbReference>
<dbReference type="GO" id="GO:0004618">
    <property type="term" value="F:phosphoglycerate kinase activity"/>
    <property type="evidence" value="ECO:0007669"/>
    <property type="project" value="UniProtKB-EC"/>
</dbReference>
<dbReference type="InParanoid" id="D2VTZ2"/>
<evidence type="ECO:0000256" key="9">
    <source>
        <dbReference type="ARBA" id="ARBA00022741"/>
    </source>
</evidence>
<dbReference type="GO" id="GO:0006094">
    <property type="term" value="P:gluconeogenesis"/>
    <property type="evidence" value="ECO:0007669"/>
    <property type="project" value="TreeGrafter"/>
</dbReference>
<dbReference type="OMA" id="GPETNKK"/>
<keyword evidence="19" id="KW-1185">Reference proteome</keyword>
<dbReference type="eggNOG" id="KOG1367">
    <property type="taxonomic scope" value="Eukaryota"/>
</dbReference>
<evidence type="ECO:0000256" key="7">
    <source>
        <dbReference type="ARBA" id="ARBA00022679"/>
    </source>
</evidence>
<dbReference type="EC" id="2.7.2.3" evidence="6 16"/>
<keyword evidence="11 15" id="KW-0067">ATP-binding</keyword>
<dbReference type="FunFam" id="3.40.50.1260:FF:000003">
    <property type="entry name" value="Phosphoglycerate kinase"/>
    <property type="match status" value="1"/>
</dbReference>
<name>D2VTZ2_NAEGR</name>
<evidence type="ECO:0000256" key="15">
    <source>
        <dbReference type="PIRSR" id="PIRSR000724-2"/>
    </source>
</evidence>
<evidence type="ECO:0000256" key="17">
    <source>
        <dbReference type="RuleBase" id="RU000696"/>
    </source>
</evidence>
<dbReference type="VEuPathDB" id="AmoebaDB:NAEGRDRAFT_81218"/>
<dbReference type="GeneID" id="8854281"/>
<dbReference type="OrthoDB" id="275353at2759"/>
<evidence type="ECO:0000256" key="8">
    <source>
        <dbReference type="ARBA" id="ARBA00022723"/>
    </source>
</evidence>
<evidence type="ECO:0000313" key="19">
    <source>
        <dbReference type="Proteomes" id="UP000006671"/>
    </source>
</evidence>
<evidence type="ECO:0000256" key="6">
    <source>
        <dbReference type="ARBA" id="ARBA00013061"/>
    </source>
</evidence>
<feature type="binding site" evidence="15">
    <location>
        <position position="332"/>
    </location>
    <ligand>
        <name>ATP</name>
        <dbReference type="ChEBI" id="CHEBI:30616"/>
    </ligand>
</feature>
<feature type="binding site" evidence="14">
    <location>
        <position position="118"/>
    </location>
    <ligand>
        <name>(2R)-3-phosphoglycerate</name>
        <dbReference type="ChEBI" id="CHEBI:58272"/>
    </ligand>
</feature>
<dbReference type="InterPro" id="IPR001576">
    <property type="entry name" value="Phosphoglycerate_kinase"/>
</dbReference>
<dbReference type="Proteomes" id="UP000006671">
    <property type="component" value="Unassembled WGS sequence"/>
</dbReference>
<keyword evidence="7 16" id="KW-0808">Transferase</keyword>
<comment type="pathway">
    <text evidence="3 16">Carbohydrate degradation; glycolysis; pyruvate from D-glyceraldehyde 3-phosphate: step 2/5.</text>
</comment>
<feature type="binding site" evidence="14">
    <location>
        <begin position="60"/>
        <end position="63"/>
    </location>
    <ligand>
        <name>substrate</name>
    </ligand>
</feature>
<feature type="binding site" evidence="14">
    <location>
        <position position="36"/>
    </location>
    <ligand>
        <name>(2R)-3-phosphoglycerate</name>
        <dbReference type="ChEBI" id="CHEBI:58272"/>
    </ligand>
</feature>
<dbReference type="SUPFAM" id="SSF53748">
    <property type="entry name" value="Phosphoglycerate kinase"/>
    <property type="match status" value="1"/>
</dbReference>
<evidence type="ECO:0000256" key="1">
    <source>
        <dbReference type="ARBA" id="ARBA00000642"/>
    </source>
</evidence>
<evidence type="ECO:0000256" key="10">
    <source>
        <dbReference type="ARBA" id="ARBA00022777"/>
    </source>
</evidence>
<dbReference type="KEGG" id="ngr:NAEGRDRAFT_81218"/>
<comment type="cofactor">
    <cofactor evidence="2">
        <name>Mg(2+)</name>
        <dbReference type="ChEBI" id="CHEBI:18420"/>
    </cofactor>
</comment>
<dbReference type="GO" id="GO:0006096">
    <property type="term" value="P:glycolytic process"/>
    <property type="evidence" value="ECO:0007669"/>
    <property type="project" value="UniProtKB-UniPathway"/>
</dbReference>
<evidence type="ECO:0000313" key="18">
    <source>
        <dbReference type="EMBL" id="EFC39742.1"/>
    </source>
</evidence>
<dbReference type="InterPro" id="IPR015824">
    <property type="entry name" value="Phosphoglycerate_kinase_N"/>
</dbReference>
<comment type="catalytic activity">
    <reaction evidence="1 16">
        <text>(2R)-3-phosphoglycerate + ATP = (2R)-3-phospho-glyceroyl phosphate + ADP</text>
        <dbReference type="Rhea" id="RHEA:14801"/>
        <dbReference type="ChEBI" id="CHEBI:30616"/>
        <dbReference type="ChEBI" id="CHEBI:57604"/>
        <dbReference type="ChEBI" id="CHEBI:58272"/>
        <dbReference type="ChEBI" id="CHEBI:456216"/>
        <dbReference type="EC" id="2.7.2.3"/>
    </reaction>
</comment>
<organism evidence="19">
    <name type="scientific">Naegleria gruberi</name>
    <name type="common">Amoeba</name>
    <dbReference type="NCBI Taxonomy" id="5762"/>
    <lineage>
        <taxon>Eukaryota</taxon>
        <taxon>Discoba</taxon>
        <taxon>Heterolobosea</taxon>
        <taxon>Tetramitia</taxon>
        <taxon>Eutetramitia</taxon>
        <taxon>Vahlkampfiidae</taxon>
        <taxon>Naegleria</taxon>
    </lineage>
</organism>
<evidence type="ECO:0000256" key="11">
    <source>
        <dbReference type="ARBA" id="ARBA00022840"/>
    </source>
</evidence>
<keyword evidence="12" id="KW-0460">Magnesium</keyword>
<comment type="subunit">
    <text evidence="5 17">Monomer.</text>
</comment>
<feature type="binding site" evidence="14">
    <location>
        <position position="158"/>
    </location>
    <ligand>
        <name>(2R)-3-phosphoglycerate</name>
        <dbReference type="ChEBI" id="CHEBI:58272"/>
    </ligand>
</feature>
<reference evidence="18 19" key="1">
    <citation type="journal article" date="2010" name="Cell">
        <title>The genome of Naegleria gruberi illuminates early eukaryotic versatility.</title>
        <authorList>
            <person name="Fritz-Laylin L.K."/>
            <person name="Prochnik S.E."/>
            <person name="Ginger M.L."/>
            <person name="Dacks J.B."/>
            <person name="Carpenter M.L."/>
            <person name="Field M.C."/>
            <person name="Kuo A."/>
            <person name="Paredez A."/>
            <person name="Chapman J."/>
            <person name="Pham J."/>
            <person name="Shu S."/>
            <person name="Neupane R."/>
            <person name="Cipriano M."/>
            <person name="Mancuso J."/>
            <person name="Tu H."/>
            <person name="Salamov A."/>
            <person name="Lindquist E."/>
            <person name="Shapiro H."/>
            <person name="Lucas S."/>
            <person name="Grigoriev I.V."/>
            <person name="Cande W.Z."/>
            <person name="Fulton C."/>
            <person name="Rokhsar D.S."/>
            <person name="Dawson S.C."/>
        </authorList>
    </citation>
    <scope>NUCLEOTIDE SEQUENCE [LARGE SCALE GENOMIC DNA]</scope>
    <source>
        <strain evidence="18 19">NEG-M</strain>
    </source>
</reference>
<feature type="binding site" evidence="14">
    <location>
        <begin position="21"/>
        <end position="23"/>
    </location>
    <ligand>
        <name>substrate</name>
    </ligand>
</feature>
<evidence type="ECO:0000256" key="5">
    <source>
        <dbReference type="ARBA" id="ARBA00011245"/>
    </source>
</evidence>
<dbReference type="Gene3D" id="3.40.50.1260">
    <property type="entry name" value="Phosphoglycerate kinase, N-terminal domain"/>
    <property type="match status" value="3"/>
</dbReference>
<sequence length="406" mass="44265">MNKKSIEDVDFSGKRVLARVDYNVPLKNGIIKDNTRIKETLPTLKYILDHGASQVVLMSHLGRPDGKVVPEATLEPVAKELEKLLGEPVRFAKDCVGPDSEKAVLEEKAKIVLLENLRYHPEEEVLKGTPEEDVEKFRTQLAKYGDVYVNDAFGTAHRAHSSMVGLKRLGCCVSGYLLKKELDYFRKALVEPSKPFVAILGGAKVKDKIKLIENMLDKVDEMIIVGGMAFTFKKVCFGVSIGKSLFDEDGAKIVEKLLEKAKKNGVKLHFPIDHVCADALTETAQKSVYTDEQGIPDNLMGLDIGPKSVELFREVILNAKTLVWNGPAGVFEIKQFSAGSIGLLDAVATATEQGLVSIIGGGDTVSLVQNNNAQNKVSHISTGGGASLELLEGRKLPGVEALDDRQ</sequence>
<comment type="similarity">
    <text evidence="4 16">Belongs to the phosphoglycerate kinase family.</text>
</comment>
<dbReference type="EMBL" id="GG738897">
    <property type="protein sequence ID" value="EFC39742.1"/>
    <property type="molecule type" value="Genomic_DNA"/>
</dbReference>
<protein>
    <recommendedName>
        <fullName evidence="6 16">Phosphoglycerate kinase</fullName>
        <ecNumber evidence="6 16">2.7.2.3</ecNumber>
    </recommendedName>
</protein>
<dbReference type="HAMAP" id="MF_00145">
    <property type="entry name" value="Phosphoglyc_kinase"/>
    <property type="match status" value="1"/>
</dbReference>
<keyword evidence="13" id="KW-0324">Glycolysis</keyword>
<dbReference type="GO" id="GO:0043531">
    <property type="term" value="F:ADP binding"/>
    <property type="evidence" value="ECO:0007669"/>
    <property type="project" value="TreeGrafter"/>
</dbReference>
<keyword evidence="8" id="KW-0479">Metal-binding</keyword>
<evidence type="ECO:0000256" key="3">
    <source>
        <dbReference type="ARBA" id="ARBA00004838"/>
    </source>
</evidence>
<dbReference type="FunCoup" id="D2VTZ2">
    <property type="interactions" value="344"/>
</dbReference>
<evidence type="ECO:0000256" key="4">
    <source>
        <dbReference type="ARBA" id="ARBA00008982"/>
    </source>
</evidence>
<dbReference type="PIRSF" id="PIRSF000724">
    <property type="entry name" value="Pgk"/>
    <property type="match status" value="1"/>
</dbReference>
<dbReference type="PRINTS" id="PR00477">
    <property type="entry name" value="PHGLYCKINASE"/>
</dbReference>
<keyword evidence="9" id="KW-0547">Nucleotide-binding</keyword>
<dbReference type="PANTHER" id="PTHR11406">
    <property type="entry name" value="PHOSPHOGLYCERATE KINASE"/>
    <property type="match status" value="1"/>
</dbReference>
<proteinExistence type="inferred from homology"/>
<evidence type="ECO:0000256" key="16">
    <source>
        <dbReference type="RuleBase" id="RU000532"/>
    </source>
</evidence>
<dbReference type="GO" id="GO:0046872">
    <property type="term" value="F:metal ion binding"/>
    <property type="evidence" value="ECO:0007669"/>
    <property type="project" value="UniProtKB-KW"/>
</dbReference>
<feature type="binding site" evidence="15">
    <location>
        <position position="208"/>
    </location>
    <ligand>
        <name>ATP</name>
        <dbReference type="ChEBI" id="CHEBI:30616"/>
    </ligand>
</feature>
<dbReference type="InterPro" id="IPR036043">
    <property type="entry name" value="Phosphoglycerate_kinase_sf"/>
</dbReference>
<dbReference type="PANTHER" id="PTHR11406:SF0">
    <property type="entry name" value="PHOSPHOGLYCERATE KINASE"/>
    <property type="match status" value="1"/>
</dbReference>
<keyword evidence="10 16" id="KW-0418">Kinase</keyword>
<dbReference type="RefSeq" id="XP_002672486.1">
    <property type="nucleotide sequence ID" value="XM_002672440.1"/>
</dbReference>
<dbReference type="STRING" id="5762.D2VTZ2"/>
<accession>D2VTZ2</accession>
<gene>
    <name evidence="18" type="ORF">NAEGRDRAFT_81218</name>
</gene>
<evidence type="ECO:0000256" key="2">
    <source>
        <dbReference type="ARBA" id="ARBA00001946"/>
    </source>
</evidence>
<dbReference type="GO" id="GO:0005829">
    <property type="term" value="C:cytosol"/>
    <property type="evidence" value="ECO:0007669"/>
    <property type="project" value="TreeGrafter"/>
</dbReference>
<dbReference type="FunFam" id="3.40.50.1260:FF:000006">
    <property type="entry name" value="Phosphoglycerate kinase"/>
    <property type="match status" value="1"/>
</dbReference>
<dbReference type="UniPathway" id="UPA00109">
    <property type="reaction ID" value="UER00185"/>
</dbReference>
<dbReference type="GO" id="GO:0005524">
    <property type="term" value="F:ATP binding"/>
    <property type="evidence" value="ECO:0007669"/>
    <property type="project" value="UniProtKB-KW"/>
</dbReference>
<feature type="binding site" evidence="15">
    <location>
        <position position="301"/>
    </location>
    <ligand>
        <name>ATP</name>
        <dbReference type="ChEBI" id="CHEBI:30616"/>
    </ligand>
</feature>
<evidence type="ECO:0000256" key="13">
    <source>
        <dbReference type="ARBA" id="ARBA00023152"/>
    </source>
</evidence>
<dbReference type="CDD" id="cd00318">
    <property type="entry name" value="Phosphoglycerate_kinase"/>
    <property type="match status" value="1"/>
</dbReference>